<keyword evidence="1" id="KW-0862">Zinc</keyword>
<dbReference type="PROSITE" id="PS50158">
    <property type="entry name" value="ZF_CCHC"/>
    <property type="match status" value="1"/>
</dbReference>
<dbReference type="SUPFAM" id="SSF57756">
    <property type="entry name" value="Retrovirus zinc finger-like domains"/>
    <property type="match status" value="1"/>
</dbReference>
<keyword evidence="1" id="KW-0479">Metal-binding</keyword>
<dbReference type="GO" id="GO:0006355">
    <property type="term" value="P:regulation of DNA-templated transcription"/>
    <property type="evidence" value="ECO:0007669"/>
    <property type="project" value="InterPro"/>
</dbReference>
<keyword evidence="1" id="KW-0863">Zinc-finger</keyword>
<dbReference type="OMA" id="KNYHCWA"/>
<evidence type="ECO:0000313" key="5">
    <source>
        <dbReference type="Proteomes" id="UP000295252"/>
    </source>
</evidence>
<dbReference type="Pfam" id="PF00098">
    <property type="entry name" value="zf-CCHC"/>
    <property type="match status" value="1"/>
</dbReference>
<evidence type="ECO:0000313" key="4">
    <source>
        <dbReference type="EMBL" id="CDP08668.1"/>
    </source>
</evidence>
<feature type="domain" description="DEK-C" evidence="3">
    <location>
        <begin position="8"/>
        <end position="65"/>
    </location>
</feature>
<dbReference type="SMART" id="SM00343">
    <property type="entry name" value="ZnF_C2HC"/>
    <property type="match status" value="1"/>
</dbReference>
<dbReference type="OrthoDB" id="2505440at2759"/>
<keyword evidence="5" id="KW-1185">Reference proteome</keyword>
<dbReference type="InterPro" id="IPR036875">
    <property type="entry name" value="Znf_CCHC_sf"/>
</dbReference>
<protein>
    <submittedName>
        <fullName evidence="4">Uncharacterized protein</fullName>
    </submittedName>
</protein>
<dbReference type="InterPro" id="IPR009044">
    <property type="entry name" value="ssDNA-bd_transcriptional_reg"/>
</dbReference>
<dbReference type="InParanoid" id="A0A068UM43"/>
<feature type="domain" description="CCHC-type" evidence="2">
    <location>
        <begin position="547"/>
        <end position="562"/>
    </location>
</feature>
<dbReference type="Pfam" id="PF08766">
    <property type="entry name" value="DEK_C"/>
    <property type="match status" value="1"/>
</dbReference>
<dbReference type="Gene3D" id="4.10.60.10">
    <property type="entry name" value="Zinc finger, CCHC-type"/>
    <property type="match status" value="1"/>
</dbReference>
<dbReference type="STRING" id="49390.A0A068UM43"/>
<dbReference type="PhylomeDB" id="A0A068UM43"/>
<evidence type="ECO:0000256" key="1">
    <source>
        <dbReference type="PROSITE-ProRule" id="PRU00047"/>
    </source>
</evidence>
<dbReference type="EMBL" id="HG739119">
    <property type="protein sequence ID" value="CDP08668.1"/>
    <property type="molecule type" value="Genomic_DNA"/>
</dbReference>
<dbReference type="PANTHER" id="PTHR47592">
    <property type="entry name" value="PBF68 PROTEIN"/>
    <property type="match status" value="1"/>
</dbReference>
<name>A0A068UM43_COFCA</name>
<sequence>MEQEIIPTSKRRKIEETVVNILKNADLETATEYSVRSAAAHQLSTDLSDLAHKCLVRQALESFLLSTATTMLDDVNSNDVRKVSVPQKNKDDQELPSCSTGRVICKLSDKRSVAVHDFRGKCLVSIRDYLEKDGKQLFSGKGISLTGRQWSLFRSSFPAIEEAIAKMTSQTRLAVGEKQSAVDLLVGDITSQDIFPDDKNKMETDISNCADAVDPQREVGERSTVALGTNNWMAIPNGRQSLQTELVQVNSFGVMDHQSQGDGEWKHDGLDVNHSVATPSSQGQTLNQRYHPRVDSAATSAFAPGGHMPQHSVASFPQSLVPIMTTRLDGKNYHCWAHQMEFFLKQLKVAHVLKDPCPSISAESMSFEEKYQAKAAVQKWVDDEYICRHYILNSLSDNLFNQYSKKRCSAKELWEELESVYNEDFGTIRSQVNKYIQFQMVDGVSVLEQTHELQRILATIMASGIWMDENFHVSVIISKLPPSWKECRAKWMQEEFLSLTALLHRLEVEEEARYQRNQESFPRNAFMDCSKVQNKPGLRKKETKRLCYSCGKEGHISKYCPEKKFESHGQSNGKENEIIPNVTAAKVEEKFQD</sequence>
<dbReference type="Pfam" id="PF02229">
    <property type="entry name" value="PC4"/>
    <property type="match status" value="1"/>
</dbReference>
<dbReference type="InterPro" id="IPR014876">
    <property type="entry name" value="DEK_C"/>
</dbReference>
<dbReference type="GO" id="GO:0003677">
    <property type="term" value="F:DNA binding"/>
    <property type="evidence" value="ECO:0007669"/>
    <property type="project" value="InterPro"/>
</dbReference>
<dbReference type="PROSITE" id="PS51998">
    <property type="entry name" value="DEK_C"/>
    <property type="match status" value="1"/>
</dbReference>
<dbReference type="Gramene" id="CDP08668">
    <property type="protein sequence ID" value="CDP08668"/>
    <property type="gene ID" value="GSCOC_T00027712001"/>
</dbReference>
<evidence type="ECO:0000259" key="2">
    <source>
        <dbReference type="PROSITE" id="PS50158"/>
    </source>
</evidence>
<dbReference type="FunCoup" id="A0A068UM43">
    <property type="interactions" value="422"/>
</dbReference>
<dbReference type="AlphaFoldDB" id="A0A068UM43"/>
<dbReference type="Gene3D" id="2.30.31.10">
    <property type="entry name" value="Transcriptional Coactivator Pc4, Chain A"/>
    <property type="match status" value="1"/>
</dbReference>
<dbReference type="Proteomes" id="UP000295252">
    <property type="component" value="Chromosome IV"/>
</dbReference>
<accession>A0A068UM43</accession>
<organism evidence="4 5">
    <name type="scientific">Coffea canephora</name>
    <name type="common">Robusta coffee</name>
    <dbReference type="NCBI Taxonomy" id="49390"/>
    <lineage>
        <taxon>Eukaryota</taxon>
        <taxon>Viridiplantae</taxon>
        <taxon>Streptophyta</taxon>
        <taxon>Embryophyta</taxon>
        <taxon>Tracheophyta</taxon>
        <taxon>Spermatophyta</taxon>
        <taxon>Magnoliopsida</taxon>
        <taxon>eudicotyledons</taxon>
        <taxon>Gunneridae</taxon>
        <taxon>Pentapetalae</taxon>
        <taxon>asterids</taxon>
        <taxon>lamiids</taxon>
        <taxon>Gentianales</taxon>
        <taxon>Rubiaceae</taxon>
        <taxon>Ixoroideae</taxon>
        <taxon>Gardenieae complex</taxon>
        <taxon>Bertiereae - Coffeeae clade</taxon>
        <taxon>Coffeeae</taxon>
        <taxon>Coffea</taxon>
    </lineage>
</organism>
<dbReference type="InterPro" id="IPR003173">
    <property type="entry name" value="PC4_C"/>
</dbReference>
<dbReference type="InterPro" id="IPR001878">
    <property type="entry name" value="Znf_CCHC"/>
</dbReference>
<reference evidence="5" key="1">
    <citation type="journal article" date="2014" name="Science">
        <title>The coffee genome provides insight into the convergent evolution of caffeine biosynthesis.</title>
        <authorList>
            <person name="Denoeud F."/>
            <person name="Carretero-Paulet L."/>
            <person name="Dereeper A."/>
            <person name="Droc G."/>
            <person name="Guyot R."/>
            <person name="Pietrella M."/>
            <person name="Zheng C."/>
            <person name="Alberti A."/>
            <person name="Anthony F."/>
            <person name="Aprea G."/>
            <person name="Aury J.M."/>
            <person name="Bento P."/>
            <person name="Bernard M."/>
            <person name="Bocs S."/>
            <person name="Campa C."/>
            <person name="Cenci A."/>
            <person name="Combes M.C."/>
            <person name="Crouzillat D."/>
            <person name="Da Silva C."/>
            <person name="Daddiego L."/>
            <person name="De Bellis F."/>
            <person name="Dussert S."/>
            <person name="Garsmeur O."/>
            <person name="Gayraud T."/>
            <person name="Guignon V."/>
            <person name="Jahn K."/>
            <person name="Jamilloux V."/>
            <person name="Joet T."/>
            <person name="Labadie K."/>
            <person name="Lan T."/>
            <person name="Leclercq J."/>
            <person name="Lepelley M."/>
            <person name="Leroy T."/>
            <person name="Li L.T."/>
            <person name="Librado P."/>
            <person name="Lopez L."/>
            <person name="Munoz A."/>
            <person name="Noel B."/>
            <person name="Pallavicini A."/>
            <person name="Perrotta G."/>
            <person name="Poncet V."/>
            <person name="Pot D."/>
            <person name="Priyono X."/>
            <person name="Rigoreau M."/>
            <person name="Rouard M."/>
            <person name="Rozas J."/>
            <person name="Tranchant-Dubreuil C."/>
            <person name="VanBuren R."/>
            <person name="Zhang Q."/>
            <person name="Andrade A.C."/>
            <person name="Argout X."/>
            <person name="Bertrand B."/>
            <person name="de Kochko A."/>
            <person name="Graziosi G."/>
            <person name="Henry R.J."/>
            <person name="Jayarama X."/>
            <person name="Ming R."/>
            <person name="Nagai C."/>
            <person name="Rounsley S."/>
            <person name="Sankoff D."/>
            <person name="Giuliano G."/>
            <person name="Albert V.A."/>
            <person name="Wincker P."/>
            <person name="Lashermes P."/>
        </authorList>
    </citation>
    <scope>NUCLEOTIDE SEQUENCE [LARGE SCALE GENOMIC DNA]</scope>
    <source>
        <strain evidence="5">cv. DH200-94</strain>
    </source>
</reference>
<evidence type="ECO:0000259" key="3">
    <source>
        <dbReference type="PROSITE" id="PS51998"/>
    </source>
</evidence>
<dbReference type="GO" id="GO:0008270">
    <property type="term" value="F:zinc ion binding"/>
    <property type="evidence" value="ECO:0007669"/>
    <property type="project" value="UniProtKB-KW"/>
</dbReference>
<dbReference type="Pfam" id="PF14223">
    <property type="entry name" value="Retrotran_gag_2"/>
    <property type="match status" value="1"/>
</dbReference>
<dbReference type="PANTHER" id="PTHR47592:SF6">
    <property type="entry name" value="PBF68 PROTEIN"/>
    <property type="match status" value="1"/>
</dbReference>
<proteinExistence type="predicted"/>
<dbReference type="SUPFAM" id="SSF54447">
    <property type="entry name" value="ssDNA-binding transcriptional regulator domain"/>
    <property type="match status" value="1"/>
</dbReference>
<gene>
    <name evidence="4" type="ORF">GSCOC_T00027712001</name>
</gene>